<evidence type="ECO:0000256" key="4">
    <source>
        <dbReference type="ARBA" id="ARBA00022833"/>
    </source>
</evidence>
<dbReference type="InterPro" id="IPR032466">
    <property type="entry name" value="Metal_Hydrolase"/>
</dbReference>
<protein>
    <submittedName>
        <fullName evidence="6">Formimidoylglutamate deiminase</fullName>
    </submittedName>
</protein>
<dbReference type="EMBL" id="CP028923">
    <property type="protein sequence ID" value="QCK15489.1"/>
    <property type="molecule type" value="Genomic_DNA"/>
</dbReference>
<dbReference type="InterPro" id="IPR006680">
    <property type="entry name" value="Amidohydro-rel"/>
</dbReference>
<keyword evidence="4" id="KW-0862">Zinc</keyword>
<keyword evidence="2" id="KW-0479">Metal-binding</keyword>
<dbReference type="GO" id="GO:0005829">
    <property type="term" value="C:cytosol"/>
    <property type="evidence" value="ECO:0007669"/>
    <property type="project" value="TreeGrafter"/>
</dbReference>
<reference evidence="6 7" key="1">
    <citation type="submission" date="2018-04" db="EMBL/GenBank/DDBJ databases">
        <title>Complete genome uncultured novel isolate.</title>
        <authorList>
            <person name="Merlino G."/>
        </authorList>
    </citation>
    <scope>NUCLEOTIDE SEQUENCE [LARGE SCALE GENOMIC DNA]</scope>
    <source>
        <strain evidence="7">R1DC9</strain>
    </source>
</reference>
<sequence>MKYLHIPQLITENGPEETYLTLDEKGIITESGQVEKNNIEYYTINGVVLPGIPNSHSHAFQYAMAGLAEVQQRSESDDFWTWRNSMYKLASNISPENLEIIATQLYADMLTCGYTHVVEFHYLHRQPDGKPYSDNARMGRSLIKAAKTAGIGITLMPVYYRLGNFGQAPVEGQKRFLSKSFDQYKKLVIDTNAMIREENHGQIAIAAHSLRAVDEEDLFKLSELGDELNCPIHIHIAEQLKEVKDCFDYHKKRPVEYLLDLDICDNRWNLVHATHLTEEETIRMAEADVNAVICPSTEGNLGDGFFNMRLYLESNGRFCIGSDSHIGLSPFEDMRWLDYGQRLVTHQRNTFNTSFRSEMLHGVVLQGRRSAGLNSARYFNQGIPFNAIAIDDSHPLVGSASPENLLSTILYSDSTIKINDVYHSGKKVVEDGNHVKRKEIGTNTLKTLKNTGLR</sequence>
<evidence type="ECO:0000256" key="2">
    <source>
        <dbReference type="ARBA" id="ARBA00022723"/>
    </source>
</evidence>
<dbReference type="InterPro" id="IPR051607">
    <property type="entry name" value="Metallo-dep_hydrolases"/>
</dbReference>
<dbReference type="Proteomes" id="UP000298616">
    <property type="component" value="Chromosome"/>
</dbReference>
<dbReference type="GO" id="GO:0019239">
    <property type="term" value="F:deaminase activity"/>
    <property type="evidence" value="ECO:0007669"/>
    <property type="project" value="TreeGrafter"/>
</dbReference>
<dbReference type="InterPro" id="IPR011059">
    <property type="entry name" value="Metal-dep_hydrolase_composite"/>
</dbReference>
<dbReference type="RefSeq" id="WP_137091086.1">
    <property type="nucleotide sequence ID" value="NZ_CP028923.1"/>
</dbReference>
<dbReference type="GO" id="GO:0046872">
    <property type="term" value="F:metal ion binding"/>
    <property type="evidence" value="ECO:0007669"/>
    <property type="project" value="UniProtKB-KW"/>
</dbReference>
<dbReference type="KEGG" id="fpf:DCC35_12420"/>
<dbReference type="PANTHER" id="PTHR11271">
    <property type="entry name" value="GUANINE DEAMINASE"/>
    <property type="match status" value="1"/>
</dbReference>
<keyword evidence="3" id="KW-0378">Hydrolase</keyword>
<keyword evidence="7" id="KW-1185">Reference proteome</keyword>
<proteinExistence type="predicted"/>
<dbReference type="Gene3D" id="3.20.20.140">
    <property type="entry name" value="Metal-dependent hydrolases"/>
    <property type="match status" value="1"/>
</dbReference>
<dbReference type="SUPFAM" id="SSF51556">
    <property type="entry name" value="Metallo-dependent hydrolases"/>
    <property type="match status" value="1"/>
</dbReference>
<gene>
    <name evidence="6" type="primary">hutF</name>
    <name evidence="6" type="ORF">DCC35_12420</name>
</gene>
<accession>A0A4D7JHE0</accession>
<evidence type="ECO:0000256" key="3">
    <source>
        <dbReference type="ARBA" id="ARBA00022801"/>
    </source>
</evidence>
<dbReference type="OrthoDB" id="9807210at2"/>
<dbReference type="AlphaFoldDB" id="A0A4D7JHE0"/>
<comment type="cofactor">
    <cofactor evidence="1">
        <name>Zn(2+)</name>
        <dbReference type="ChEBI" id="CHEBI:29105"/>
    </cofactor>
</comment>
<dbReference type="Pfam" id="PF01979">
    <property type="entry name" value="Amidohydro_1"/>
    <property type="match status" value="1"/>
</dbReference>
<evidence type="ECO:0000313" key="7">
    <source>
        <dbReference type="Proteomes" id="UP000298616"/>
    </source>
</evidence>
<evidence type="ECO:0000313" key="6">
    <source>
        <dbReference type="EMBL" id="QCK15489.1"/>
    </source>
</evidence>
<evidence type="ECO:0000256" key="1">
    <source>
        <dbReference type="ARBA" id="ARBA00001947"/>
    </source>
</evidence>
<dbReference type="PANTHER" id="PTHR11271:SF48">
    <property type="entry name" value="AMIDOHYDROLASE-RELATED DOMAIN-CONTAINING PROTEIN"/>
    <property type="match status" value="1"/>
</dbReference>
<organism evidence="6 7">
    <name type="scientific">Mangrovivirga cuniculi</name>
    <dbReference type="NCBI Taxonomy" id="2715131"/>
    <lineage>
        <taxon>Bacteria</taxon>
        <taxon>Pseudomonadati</taxon>
        <taxon>Bacteroidota</taxon>
        <taxon>Cytophagia</taxon>
        <taxon>Cytophagales</taxon>
        <taxon>Mangrovivirgaceae</taxon>
        <taxon>Mangrovivirga</taxon>
    </lineage>
</organism>
<feature type="domain" description="Amidohydrolase-related" evidence="5">
    <location>
        <begin position="47"/>
        <end position="337"/>
    </location>
</feature>
<evidence type="ECO:0000259" key="5">
    <source>
        <dbReference type="Pfam" id="PF01979"/>
    </source>
</evidence>
<name>A0A4D7JHE0_9BACT</name>
<dbReference type="NCBIfam" id="TIGR02022">
    <property type="entry name" value="hutF"/>
    <property type="match status" value="1"/>
</dbReference>
<dbReference type="InterPro" id="IPR010252">
    <property type="entry name" value="HutF"/>
</dbReference>
<dbReference type="Gene3D" id="2.30.40.10">
    <property type="entry name" value="Urease, subunit C, domain 1"/>
    <property type="match status" value="1"/>
</dbReference>